<dbReference type="EMBL" id="JACRWG010000007">
    <property type="protein sequence ID" value="MBC6009286.1"/>
    <property type="molecule type" value="Genomic_DNA"/>
</dbReference>
<feature type="transmembrane region" description="Helical" evidence="1">
    <location>
        <begin position="28"/>
        <end position="51"/>
    </location>
</feature>
<evidence type="ECO:0000313" key="3">
    <source>
        <dbReference type="Proteomes" id="UP000603474"/>
    </source>
</evidence>
<comment type="caution">
    <text evidence="2">The sequence shown here is derived from an EMBL/GenBank/DDBJ whole genome shotgun (WGS) entry which is preliminary data.</text>
</comment>
<gene>
    <name evidence="2" type="ORF">H8909_03340</name>
</gene>
<dbReference type="RefSeq" id="WP_187011832.1">
    <property type="nucleotide sequence ID" value="NZ_JACRWG010000007.1"/>
</dbReference>
<evidence type="ECO:0000313" key="2">
    <source>
        <dbReference type="EMBL" id="MBC6009286.1"/>
    </source>
</evidence>
<evidence type="ECO:0000256" key="1">
    <source>
        <dbReference type="SAM" id="Phobius"/>
    </source>
</evidence>
<feature type="transmembrane region" description="Helical" evidence="1">
    <location>
        <begin position="57"/>
        <end position="77"/>
    </location>
</feature>
<reference evidence="2 3" key="1">
    <citation type="submission" date="2020-08" db="EMBL/GenBank/DDBJ databases">
        <authorList>
            <person name="Liu C."/>
            <person name="Sun Q."/>
        </authorList>
    </citation>
    <scope>NUCLEOTIDE SEQUENCE [LARGE SCALE GENOMIC DNA]</scope>
    <source>
        <strain evidence="2 3">NSJ-22</strain>
    </source>
</reference>
<accession>A0ABR7K994</accession>
<keyword evidence="1" id="KW-1133">Transmembrane helix</keyword>
<keyword evidence="3" id="KW-1185">Reference proteome</keyword>
<dbReference type="Proteomes" id="UP000603474">
    <property type="component" value="Unassembled WGS sequence"/>
</dbReference>
<keyword evidence="1" id="KW-0812">Transmembrane</keyword>
<keyword evidence="1" id="KW-0472">Membrane</keyword>
<sequence length="78" mass="9123">MYKKVMIINGINHTLITRKGYKNSKQNIYAFMIMATLLFLAILYGFLFLVYGISQMSINLLLMLVIYTFLFLFVLTVQ</sequence>
<proteinExistence type="predicted"/>
<organism evidence="2 3">
    <name type="scientific">Catenibacterium faecis</name>
    <dbReference type="NCBI Taxonomy" id="2764323"/>
    <lineage>
        <taxon>Bacteria</taxon>
        <taxon>Bacillati</taxon>
        <taxon>Bacillota</taxon>
        <taxon>Erysipelotrichia</taxon>
        <taxon>Erysipelotrichales</taxon>
        <taxon>Coprobacillaceae</taxon>
        <taxon>Catenibacterium</taxon>
    </lineage>
</organism>
<name>A0ABR7K994_9FIRM</name>
<protein>
    <submittedName>
        <fullName evidence="2">Uncharacterized protein</fullName>
    </submittedName>
</protein>